<dbReference type="Pfam" id="PF07883">
    <property type="entry name" value="Cupin_2"/>
    <property type="match status" value="1"/>
</dbReference>
<evidence type="ECO:0000259" key="1">
    <source>
        <dbReference type="Pfam" id="PF07883"/>
    </source>
</evidence>
<gene>
    <name evidence="2" type="ORF">Vau01_063370</name>
</gene>
<sequence length="123" mass="12631">MKTILRAADAPRFEIPGVTFIGMASPSRGTEQVCTWKIVVDANHQSGAAHTLDRDEVFMVLSGSIGVAGEVLGPGDVLVVPAGDNIDVSNPGDVPAEAMVAIPAGFTATMADGTPFGTPPWAK</sequence>
<evidence type="ECO:0000313" key="3">
    <source>
        <dbReference type="Proteomes" id="UP000612585"/>
    </source>
</evidence>
<dbReference type="InterPro" id="IPR014710">
    <property type="entry name" value="RmlC-like_jellyroll"/>
</dbReference>
<dbReference type="InterPro" id="IPR013096">
    <property type="entry name" value="Cupin_2"/>
</dbReference>
<dbReference type="AlphaFoldDB" id="A0A8J3ZBW6"/>
<dbReference type="RefSeq" id="WP_204000172.1">
    <property type="nucleotide sequence ID" value="NZ_BOPG01000043.1"/>
</dbReference>
<dbReference type="SUPFAM" id="SSF51182">
    <property type="entry name" value="RmlC-like cupins"/>
    <property type="match status" value="1"/>
</dbReference>
<protein>
    <recommendedName>
        <fullName evidence="1">Cupin type-2 domain-containing protein</fullName>
    </recommendedName>
</protein>
<dbReference type="EMBL" id="BOPG01000043">
    <property type="protein sequence ID" value="GIJ58821.1"/>
    <property type="molecule type" value="Genomic_DNA"/>
</dbReference>
<accession>A0A8J3ZBW6</accession>
<reference evidence="2" key="1">
    <citation type="submission" date="2021-01" db="EMBL/GenBank/DDBJ databases">
        <title>Whole genome shotgun sequence of Virgisporangium aurantiacum NBRC 16421.</title>
        <authorList>
            <person name="Komaki H."/>
            <person name="Tamura T."/>
        </authorList>
    </citation>
    <scope>NUCLEOTIDE SEQUENCE</scope>
    <source>
        <strain evidence="2">NBRC 16421</strain>
    </source>
</reference>
<comment type="caution">
    <text evidence="2">The sequence shown here is derived from an EMBL/GenBank/DDBJ whole genome shotgun (WGS) entry which is preliminary data.</text>
</comment>
<dbReference type="Proteomes" id="UP000612585">
    <property type="component" value="Unassembled WGS sequence"/>
</dbReference>
<keyword evidence="3" id="KW-1185">Reference proteome</keyword>
<evidence type="ECO:0000313" key="2">
    <source>
        <dbReference type="EMBL" id="GIJ58821.1"/>
    </source>
</evidence>
<proteinExistence type="predicted"/>
<organism evidence="2 3">
    <name type="scientific">Virgisporangium aurantiacum</name>
    <dbReference type="NCBI Taxonomy" id="175570"/>
    <lineage>
        <taxon>Bacteria</taxon>
        <taxon>Bacillati</taxon>
        <taxon>Actinomycetota</taxon>
        <taxon>Actinomycetes</taxon>
        <taxon>Micromonosporales</taxon>
        <taxon>Micromonosporaceae</taxon>
        <taxon>Virgisporangium</taxon>
    </lineage>
</organism>
<dbReference type="Gene3D" id="2.60.120.10">
    <property type="entry name" value="Jelly Rolls"/>
    <property type="match status" value="1"/>
</dbReference>
<name>A0A8J3ZBW6_9ACTN</name>
<feature type="domain" description="Cupin type-2" evidence="1">
    <location>
        <begin position="42"/>
        <end position="100"/>
    </location>
</feature>
<dbReference type="InterPro" id="IPR011051">
    <property type="entry name" value="RmlC_Cupin_sf"/>
</dbReference>